<dbReference type="Gene3D" id="1.10.490.110">
    <property type="entry name" value="Uncharacterized conserved protein DUF2267"/>
    <property type="match status" value="2"/>
</dbReference>
<sequence>MDYQDFITIVQQVAGIADEQAERVVCPALQTLAQRISKGEAADLAGRVPDRLRSCLQHEGPRSKISLDEFLQRIEQEAATDRPAAEKIARGMFAALWSAVGAKEFFDMRSELPEDFQPLLDEAVDLATKPPLYDELPPARMSAQEFLDRVARRGLGPEHARPAAETVLETLAMRITGGQVEDLIPLVPRELRPALRRGMSRSEARGMSMSLDEFLEEIARRERVTKDEALRHARIVFAVLHETIGDKEFNDVVAQLPNEYRALLLQEFA</sequence>
<dbReference type="InterPro" id="IPR038282">
    <property type="entry name" value="DUF2267_sf"/>
</dbReference>
<dbReference type="Pfam" id="PF10025">
    <property type="entry name" value="DUF2267"/>
    <property type="match status" value="2"/>
</dbReference>
<dbReference type="InterPro" id="IPR018727">
    <property type="entry name" value="DUF2267"/>
</dbReference>
<dbReference type="AlphaFoldDB" id="A0A848DLB7"/>
<dbReference type="RefSeq" id="WP_169413895.1">
    <property type="nucleotide sequence ID" value="NZ_JAAXKZ010000060.1"/>
</dbReference>
<reference evidence="1 2" key="1">
    <citation type="submission" date="2020-04" db="EMBL/GenBank/DDBJ databases">
        <authorList>
            <person name="Klaysubun C."/>
            <person name="Duangmal K."/>
            <person name="Lipun K."/>
        </authorList>
    </citation>
    <scope>NUCLEOTIDE SEQUENCE [LARGE SCALE GENOMIC DNA]</scope>
    <source>
        <strain evidence="1 2">DSM 45300</strain>
    </source>
</reference>
<accession>A0A848DLB7</accession>
<evidence type="ECO:0000313" key="2">
    <source>
        <dbReference type="Proteomes" id="UP000586918"/>
    </source>
</evidence>
<dbReference type="Proteomes" id="UP000586918">
    <property type="component" value="Unassembled WGS sequence"/>
</dbReference>
<comment type="caution">
    <text evidence="1">The sequence shown here is derived from an EMBL/GenBank/DDBJ whole genome shotgun (WGS) entry which is preliminary data.</text>
</comment>
<gene>
    <name evidence="1" type="ORF">HF519_16775</name>
</gene>
<proteinExistence type="predicted"/>
<name>A0A848DLB7_9PSEU</name>
<protein>
    <submittedName>
        <fullName evidence="1">DUF2267 domain-containing protein</fullName>
    </submittedName>
</protein>
<keyword evidence="2" id="KW-1185">Reference proteome</keyword>
<evidence type="ECO:0000313" key="1">
    <source>
        <dbReference type="EMBL" id="NMH93194.1"/>
    </source>
</evidence>
<organism evidence="1 2">
    <name type="scientific">Pseudonocardia bannensis</name>
    <dbReference type="NCBI Taxonomy" id="630973"/>
    <lineage>
        <taxon>Bacteria</taxon>
        <taxon>Bacillati</taxon>
        <taxon>Actinomycetota</taxon>
        <taxon>Actinomycetes</taxon>
        <taxon>Pseudonocardiales</taxon>
        <taxon>Pseudonocardiaceae</taxon>
        <taxon>Pseudonocardia</taxon>
    </lineage>
</organism>
<dbReference type="EMBL" id="JAAXKZ010000060">
    <property type="protein sequence ID" value="NMH93194.1"/>
    <property type="molecule type" value="Genomic_DNA"/>
</dbReference>